<comment type="caution">
    <text evidence="1">The sequence shown here is derived from an EMBL/GenBank/DDBJ whole genome shotgun (WGS) entry which is preliminary data.</text>
</comment>
<name>A0ABV2K124_9GAMM</name>
<sequence>MLQILLAFGLIDLQAAVFLAPSKERLLTYIRPLTAAPLCGAGT</sequence>
<protein>
    <submittedName>
        <fullName evidence="1">Uncharacterized protein</fullName>
    </submittedName>
</protein>
<dbReference type="EMBL" id="JBEPMU010000009">
    <property type="protein sequence ID" value="MET3654778.1"/>
    <property type="molecule type" value="Genomic_DNA"/>
</dbReference>
<evidence type="ECO:0000313" key="2">
    <source>
        <dbReference type="Proteomes" id="UP001549184"/>
    </source>
</evidence>
<keyword evidence="2" id="KW-1185">Reference proteome</keyword>
<organism evidence="1 2">
    <name type="scientific">Dyella japonica</name>
    <dbReference type="NCBI Taxonomy" id="231455"/>
    <lineage>
        <taxon>Bacteria</taxon>
        <taxon>Pseudomonadati</taxon>
        <taxon>Pseudomonadota</taxon>
        <taxon>Gammaproteobacteria</taxon>
        <taxon>Lysobacterales</taxon>
        <taxon>Rhodanobacteraceae</taxon>
        <taxon>Dyella</taxon>
    </lineage>
</organism>
<accession>A0ABV2K124</accession>
<proteinExistence type="predicted"/>
<gene>
    <name evidence="1" type="ORF">ABIC75_004526</name>
</gene>
<dbReference type="Proteomes" id="UP001549184">
    <property type="component" value="Unassembled WGS sequence"/>
</dbReference>
<reference evidence="1 2" key="1">
    <citation type="submission" date="2024-06" db="EMBL/GenBank/DDBJ databases">
        <title>Sorghum-associated microbial communities from plants grown in Nebraska, USA.</title>
        <authorList>
            <person name="Schachtman D."/>
        </authorList>
    </citation>
    <scope>NUCLEOTIDE SEQUENCE [LARGE SCALE GENOMIC DNA]</scope>
    <source>
        <strain evidence="1 2">1073</strain>
    </source>
</reference>
<evidence type="ECO:0000313" key="1">
    <source>
        <dbReference type="EMBL" id="MET3654778.1"/>
    </source>
</evidence>